<evidence type="ECO:0000259" key="3">
    <source>
        <dbReference type="Pfam" id="PF03061"/>
    </source>
</evidence>
<reference evidence="4 5" key="1">
    <citation type="submission" date="2015-11" db="EMBL/GenBank/DDBJ databases">
        <title>Expanding the genomic diversity of Burkholderia species for the development of highly accurate diagnostics.</title>
        <authorList>
            <person name="Sahl J."/>
            <person name="Keim P."/>
            <person name="Wagner D."/>
        </authorList>
    </citation>
    <scope>NUCLEOTIDE SEQUENCE [LARGE SCALE GENOMIC DNA]</scope>
    <source>
        <strain evidence="4 5">MSMB1137WGS</strain>
    </source>
</reference>
<comment type="caution">
    <text evidence="4">The sequence shown here is derived from an EMBL/GenBank/DDBJ whole genome shotgun (WGS) entry which is preliminary data.</text>
</comment>
<keyword evidence="2" id="KW-0378">Hydrolase</keyword>
<dbReference type="Proteomes" id="UP000056732">
    <property type="component" value="Unassembled WGS sequence"/>
</dbReference>
<evidence type="ECO:0000256" key="2">
    <source>
        <dbReference type="ARBA" id="ARBA00022801"/>
    </source>
</evidence>
<sequence length="153" mass="17126">MSCAMFADQPSGLAVELEFRPLPYEVDFTGFVSNTVAPRWMEALRVSLMARCCPDFDCGAPEHLSVIAETHVKFLKPVRYGDVVRGRAWVESASYSRWVVAFAFMRTDSDEALLQATQHGAFIHPLTFMPIRIPRSVREAIAPLQAVPSTHRA</sequence>
<organism evidence="4 5">
    <name type="scientific">Burkholderia ubonensis</name>
    <dbReference type="NCBI Taxonomy" id="101571"/>
    <lineage>
        <taxon>Bacteria</taxon>
        <taxon>Pseudomonadati</taxon>
        <taxon>Pseudomonadota</taxon>
        <taxon>Betaproteobacteria</taxon>
        <taxon>Burkholderiales</taxon>
        <taxon>Burkholderiaceae</taxon>
        <taxon>Burkholderia</taxon>
        <taxon>Burkholderia cepacia complex</taxon>
    </lineage>
</organism>
<proteinExistence type="inferred from homology"/>
<dbReference type="AlphaFoldDB" id="A0AAW3NJT4"/>
<dbReference type="EMBL" id="LPDO01000036">
    <property type="protein sequence ID" value="KVT58450.1"/>
    <property type="molecule type" value="Genomic_DNA"/>
</dbReference>
<evidence type="ECO:0000313" key="4">
    <source>
        <dbReference type="EMBL" id="KVT58450.1"/>
    </source>
</evidence>
<protein>
    <submittedName>
        <fullName evidence="4">Thioesterase</fullName>
    </submittedName>
</protein>
<dbReference type="Gene3D" id="3.10.129.10">
    <property type="entry name" value="Hotdog Thioesterase"/>
    <property type="match status" value="1"/>
</dbReference>
<accession>A0AAW3NJT4</accession>
<dbReference type="SUPFAM" id="SSF54637">
    <property type="entry name" value="Thioesterase/thiol ester dehydrase-isomerase"/>
    <property type="match status" value="1"/>
</dbReference>
<dbReference type="CDD" id="cd00586">
    <property type="entry name" value="4HBT"/>
    <property type="match status" value="1"/>
</dbReference>
<gene>
    <name evidence="4" type="ORF">WK53_26445</name>
</gene>
<dbReference type="InterPro" id="IPR050563">
    <property type="entry name" value="4-hydroxybenzoyl-CoA_TE"/>
</dbReference>
<comment type="similarity">
    <text evidence="1">Belongs to the 4-hydroxybenzoyl-CoA thioesterase family.</text>
</comment>
<dbReference type="InterPro" id="IPR006683">
    <property type="entry name" value="Thioestr_dom"/>
</dbReference>
<evidence type="ECO:0000256" key="1">
    <source>
        <dbReference type="ARBA" id="ARBA00005953"/>
    </source>
</evidence>
<dbReference type="InterPro" id="IPR029069">
    <property type="entry name" value="HotDog_dom_sf"/>
</dbReference>
<evidence type="ECO:0000313" key="5">
    <source>
        <dbReference type="Proteomes" id="UP000056732"/>
    </source>
</evidence>
<feature type="domain" description="Thioesterase" evidence="3">
    <location>
        <begin position="30"/>
        <end position="109"/>
    </location>
</feature>
<dbReference type="GO" id="GO:0047617">
    <property type="term" value="F:fatty acyl-CoA hydrolase activity"/>
    <property type="evidence" value="ECO:0007669"/>
    <property type="project" value="TreeGrafter"/>
</dbReference>
<name>A0AAW3NJT4_9BURK</name>
<dbReference type="Pfam" id="PF03061">
    <property type="entry name" value="4HBT"/>
    <property type="match status" value="1"/>
</dbReference>
<dbReference type="PANTHER" id="PTHR31793">
    <property type="entry name" value="4-HYDROXYBENZOYL-COA THIOESTERASE FAMILY MEMBER"/>
    <property type="match status" value="1"/>
</dbReference>
<dbReference type="PANTHER" id="PTHR31793:SF27">
    <property type="entry name" value="NOVEL THIOESTERASE SUPERFAMILY DOMAIN AND SAPOSIN A-TYPE DOMAIN CONTAINING PROTEIN (0610012H03RIK)"/>
    <property type="match status" value="1"/>
</dbReference>